<gene>
    <name evidence="1" type="ORF">Sangu_0969200</name>
</gene>
<proteinExistence type="predicted"/>
<protein>
    <submittedName>
        <fullName evidence="1">Uncharacterized protein</fullName>
    </submittedName>
</protein>
<evidence type="ECO:0000313" key="1">
    <source>
        <dbReference type="EMBL" id="KAL0353879.1"/>
    </source>
</evidence>
<reference evidence="1" key="2">
    <citation type="journal article" date="2024" name="Plant">
        <title>Genomic evolution and insights into agronomic trait innovations of Sesamum species.</title>
        <authorList>
            <person name="Miao H."/>
            <person name="Wang L."/>
            <person name="Qu L."/>
            <person name="Liu H."/>
            <person name="Sun Y."/>
            <person name="Le M."/>
            <person name="Wang Q."/>
            <person name="Wei S."/>
            <person name="Zheng Y."/>
            <person name="Lin W."/>
            <person name="Duan Y."/>
            <person name="Cao H."/>
            <person name="Xiong S."/>
            <person name="Wang X."/>
            <person name="Wei L."/>
            <person name="Li C."/>
            <person name="Ma Q."/>
            <person name="Ju M."/>
            <person name="Zhao R."/>
            <person name="Li G."/>
            <person name="Mu C."/>
            <person name="Tian Q."/>
            <person name="Mei H."/>
            <person name="Zhang T."/>
            <person name="Gao T."/>
            <person name="Zhang H."/>
        </authorList>
    </citation>
    <scope>NUCLEOTIDE SEQUENCE</scope>
    <source>
        <strain evidence="1">G01</strain>
    </source>
</reference>
<organism evidence="1">
    <name type="scientific">Sesamum angustifolium</name>
    <dbReference type="NCBI Taxonomy" id="2727405"/>
    <lineage>
        <taxon>Eukaryota</taxon>
        <taxon>Viridiplantae</taxon>
        <taxon>Streptophyta</taxon>
        <taxon>Embryophyta</taxon>
        <taxon>Tracheophyta</taxon>
        <taxon>Spermatophyta</taxon>
        <taxon>Magnoliopsida</taxon>
        <taxon>eudicotyledons</taxon>
        <taxon>Gunneridae</taxon>
        <taxon>Pentapetalae</taxon>
        <taxon>asterids</taxon>
        <taxon>lamiids</taxon>
        <taxon>Lamiales</taxon>
        <taxon>Pedaliaceae</taxon>
        <taxon>Sesamum</taxon>
    </lineage>
</organism>
<comment type="caution">
    <text evidence="1">The sequence shown here is derived from an EMBL/GenBank/DDBJ whole genome shotgun (WGS) entry which is preliminary data.</text>
</comment>
<reference evidence="1" key="1">
    <citation type="submission" date="2020-06" db="EMBL/GenBank/DDBJ databases">
        <authorList>
            <person name="Li T."/>
            <person name="Hu X."/>
            <person name="Zhang T."/>
            <person name="Song X."/>
            <person name="Zhang H."/>
            <person name="Dai N."/>
            <person name="Sheng W."/>
            <person name="Hou X."/>
            <person name="Wei L."/>
        </authorList>
    </citation>
    <scope>NUCLEOTIDE SEQUENCE</scope>
    <source>
        <strain evidence="1">G01</strain>
        <tissue evidence="1">Leaf</tissue>
    </source>
</reference>
<dbReference type="AlphaFoldDB" id="A0AAW2PDG4"/>
<dbReference type="EMBL" id="JACGWK010000005">
    <property type="protein sequence ID" value="KAL0353879.1"/>
    <property type="molecule type" value="Genomic_DNA"/>
</dbReference>
<sequence length="77" mass="8749">MVRGKTIVRRGHSAGEYQLRLLASRLQDPAEGLPLLLPRQSHQPCIHSHESLLSGQGKEPLELLLQELWTHGRHRSK</sequence>
<name>A0AAW2PDG4_9LAMI</name>
<accession>A0AAW2PDG4</accession>